<evidence type="ECO:0000313" key="3">
    <source>
        <dbReference type="Proteomes" id="UP000000304"/>
    </source>
</evidence>
<reference evidence="2 3" key="1">
    <citation type="journal article" date="2007" name="Nature">
        <title>Evolution of genes and genomes on the Drosophila phylogeny.</title>
        <authorList>
            <consortium name="Drosophila 12 Genomes Consortium"/>
            <person name="Clark A.G."/>
            <person name="Eisen M.B."/>
            <person name="Smith D.R."/>
            <person name="Bergman C.M."/>
            <person name="Oliver B."/>
            <person name="Markow T.A."/>
            <person name="Kaufman T.C."/>
            <person name="Kellis M."/>
            <person name="Gelbart W."/>
            <person name="Iyer V.N."/>
            <person name="Pollard D.A."/>
            <person name="Sackton T.B."/>
            <person name="Larracuente A.M."/>
            <person name="Singh N.D."/>
            <person name="Abad J.P."/>
            <person name="Abt D.N."/>
            <person name="Adryan B."/>
            <person name="Aguade M."/>
            <person name="Akashi H."/>
            <person name="Anderson W.W."/>
            <person name="Aquadro C.F."/>
            <person name="Ardell D.H."/>
            <person name="Arguello R."/>
            <person name="Artieri C.G."/>
            <person name="Barbash D.A."/>
            <person name="Barker D."/>
            <person name="Barsanti P."/>
            <person name="Batterham P."/>
            <person name="Batzoglou S."/>
            <person name="Begun D."/>
            <person name="Bhutkar A."/>
            <person name="Blanco E."/>
            <person name="Bosak S.A."/>
            <person name="Bradley R.K."/>
            <person name="Brand A.D."/>
            <person name="Brent M.R."/>
            <person name="Brooks A.N."/>
            <person name="Brown R.H."/>
            <person name="Butlin R.K."/>
            <person name="Caggese C."/>
            <person name="Calvi B.R."/>
            <person name="Bernardo de Carvalho A."/>
            <person name="Caspi A."/>
            <person name="Castrezana S."/>
            <person name="Celniker S.E."/>
            <person name="Chang J.L."/>
            <person name="Chapple C."/>
            <person name="Chatterji S."/>
            <person name="Chinwalla A."/>
            <person name="Civetta A."/>
            <person name="Clifton S.W."/>
            <person name="Comeron J.M."/>
            <person name="Costello J.C."/>
            <person name="Coyne J.A."/>
            <person name="Daub J."/>
            <person name="David R.G."/>
            <person name="Delcher A.L."/>
            <person name="Delehaunty K."/>
            <person name="Do C.B."/>
            <person name="Ebling H."/>
            <person name="Edwards K."/>
            <person name="Eickbush T."/>
            <person name="Evans J.D."/>
            <person name="Filipski A."/>
            <person name="Findeiss S."/>
            <person name="Freyhult E."/>
            <person name="Fulton L."/>
            <person name="Fulton R."/>
            <person name="Garcia A.C."/>
            <person name="Gardiner A."/>
            <person name="Garfield D.A."/>
            <person name="Garvin B.E."/>
            <person name="Gibson G."/>
            <person name="Gilbert D."/>
            <person name="Gnerre S."/>
            <person name="Godfrey J."/>
            <person name="Good R."/>
            <person name="Gotea V."/>
            <person name="Gravely B."/>
            <person name="Greenberg A.J."/>
            <person name="Griffiths-Jones S."/>
            <person name="Gross S."/>
            <person name="Guigo R."/>
            <person name="Gustafson E.A."/>
            <person name="Haerty W."/>
            <person name="Hahn M.W."/>
            <person name="Halligan D.L."/>
            <person name="Halpern A.L."/>
            <person name="Halter G.M."/>
            <person name="Han M.V."/>
            <person name="Heger A."/>
            <person name="Hillier L."/>
            <person name="Hinrichs A.S."/>
            <person name="Holmes I."/>
            <person name="Hoskins R.A."/>
            <person name="Hubisz M.J."/>
            <person name="Hultmark D."/>
            <person name="Huntley M.A."/>
            <person name="Jaffe D.B."/>
            <person name="Jagadeeshan S."/>
            <person name="Jeck W.R."/>
            <person name="Johnson J."/>
            <person name="Jones C.D."/>
            <person name="Jordan W.C."/>
            <person name="Karpen G.H."/>
            <person name="Kataoka E."/>
            <person name="Keightley P.D."/>
            <person name="Kheradpour P."/>
            <person name="Kirkness E.F."/>
            <person name="Koerich L.B."/>
            <person name="Kristiansen K."/>
            <person name="Kudrna D."/>
            <person name="Kulathinal R.J."/>
            <person name="Kumar S."/>
            <person name="Kwok R."/>
            <person name="Lander E."/>
            <person name="Langley C.H."/>
            <person name="Lapoint R."/>
            <person name="Lazzaro B.P."/>
            <person name="Lee S.J."/>
            <person name="Levesque L."/>
            <person name="Li R."/>
            <person name="Lin C.F."/>
            <person name="Lin M.F."/>
            <person name="Lindblad-Toh K."/>
            <person name="Llopart A."/>
            <person name="Long M."/>
            <person name="Low L."/>
            <person name="Lozovsky E."/>
            <person name="Lu J."/>
            <person name="Luo M."/>
            <person name="Machado C.A."/>
            <person name="Makalowski W."/>
            <person name="Marzo M."/>
            <person name="Matsuda M."/>
            <person name="Matzkin L."/>
            <person name="McAllister B."/>
            <person name="McBride C.S."/>
            <person name="McKernan B."/>
            <person name="McKernan K."/>
            <person name="Mendez-Lago M."/>
            <person name="Minx P."/>
            <person name="Mollenhauer M.U."/>
            <person name="Montooth K."/>
            <person name="Mount S.M."/>
            <person name="Mu X."/>
            <person name="Myers E."/>
            <person name="Negre B."/>
            <person name="Newfeld S."/>
            <person name="Nielsen R."/>
            <person name="Noor M.A."/>
            <person name="O'Grady P."/>
            <person name="Pachter L."/>
            <person name="Papaceit M."/>
            <person name="Parisi M.J."/>
            <person name="Parisi M."/>
            <person name="Parts L."/>
            <person name="Pedersen J.S."/>
            <person name="Pesole G."/>
            <person name="Phillippy A.M."/>
            <person name="Ponting C.P."/>
            <person name="Pop M."/>
            <person name="Porcelli D."/>
            <person name="Powell J.R."/>
            <person name="Prohaska S."/>
            <person name="Pruitt K."/>
            <person name="Puig M."/>
            <person name="Quesneville H."/>
            <person name="Ram K.R."/>
            <person name="Rand D."/>
            <person name="Rasmussen M.D."/>
            <person name="Reed L.K."/>
            <person name="Reenan R."/>
            <person name="Reily A."/>
            <person name="Remington K.A."/>
            <person name="Rieger T.T."/>
            <person name="Ritchie M.G."/>
            <person name="Robin C."/>
            <person name="Rogers Y.H."/>
            <person name="Rohde C."/>
            <person name="Rozas J."/>
            <person name="Rubenfield M.J."/>
            <person name="Ruiz A."/>
            <person name="Russo S."/>
            <person name="Salzberg S.L."/>
            <person name="Sanchez-Gracia A."/>
            <person name="Saranga D.J."/>
            <person name="Sato H."/>
            <person name="Schaeffer S.W."/>
            <person name="Schatz M.C."/>
            <person name="Schlenke T."/>
            <person name="Schwartz R."/>
            <person name="Segarra C."/>
            <person name="Singh R.S."/>
            <person name="Sirot L."/>
            <person name="Sirota M."/>
            <person name="Sisneros N.B."/>
            <person name="Smith C.D."/>
            <person name="Smith T.F."/>
            <person name="Spieth J."/>
            <person name="Stage D.E."/>
            <person name="Stark A."/>
            <person name="Stephan W."/>
            <person name="Strausberg R.L."/>
            <person name="Strempel S."/>
            <person name="Sturgill D."/>
            <person name="Sutton G."/>
            <person name="Sutton G.G."/>
            <person name="Tao W."/>
            <person name="Teichmann S."/>
            <person name="Tobari Y.N."/>
            <person name="Tomimura Y."/>
            <person name="Tsolas J.M."/>
            <person name="Valente V.L."/>
            <person name="Venter E."/>
            <person name="Venter J.C."/>
            <person name="Vicario S."/>
            <person name="Vieira F.G."/>
            <person name="Vilella A.J."/>
            <person name="Villasante A."/>
            <person name="Walenz B."/>
            <person name="Wang J."/>
            <person name="Wasserman M."/>
            <person name="Watts T."/>
            <person name="Wilson D."/>
            <person name="Wilson R.K."/>
            <person name="Wing R.A."/>
            <person name="Wolfner M.F."/>
            <person name="Wong A."/>
            <person name="Wong G.K."/>
            <person name="Wu C.I."/>
            <person name="Wu G."/>
            <person name="Yamamoto D."/>
            <person name="Yang H.P."/>
            <person name="Yang S.P."/>
            <person name="Yorke J.A."/>
            <person name="Yoshida K."/>
            <person name="Zdobnov E."/>
            <person name="Zhang P."/>
            <person name="Zhang Y."/>
            <person name="Zimin A.V."/>
            <person name="Baldwin J."/>
            <person name="Abdouelleil A."/>
            <person name="Abdulkadir J."/>
            <person name="Abebe A."/>
            <person name="Abera B."/>
            <person name="Abreu J."/>
            <person name="Acer S.C."/>
            <person name="Aftuck L."/>
            <person name="Alexander A."/>
            <person name="An P."/>
            <person name="Anderson E."/>
            <person name="Anderson S."/>
            <person name="Arachi H."/>
            <person name="Azer M."/>
            <person name="Bachantsang P."/>
            <person name="Barry A."/>
            <person name="Bayul T."/>
            <person name="Berlin A."/>
            <person name="Bessette D."/>
            <person name="Bloom T."/>
            <person name="Blye J."/>
            <person name="Boguslavskiy L."/>
            <person name="Bonnet C."/>
            <person name="Boukhgalter B."/>
            <person name="Bourzgui I."/>
            <person name="Brown A."/>
            <person name="Cahill P."/>
            <person name="Channer S."/>
            <person name="Cheshatsang Y."/>
            <person name="Chuda L."/>
            <person name="Citroen M."/>
            <person name="Collymore A."/>
            <person name="Cooke P."/>
            <person name="Costello M."/>
            <person name="D'Aco K."/>
            <person name="Daza R."/>
            <person name="De Haan G."/>
            <person name="DeGray S."/>
            <person name="DeMaso C."/>
            <person name="Dhargay N."/>
            <person name="Dooley K."/>
            <person name="Dooley E."/>
            <person name="Doricent M."/>
            <person name="Dorje P."/>
            <person name="Dorjee K."/>
            <person name="Dupes A."/>
            <person name="Elong R."/>
            <person name="Falk J."/>
            <person name="Farina A."/>
            <person name="Faro S."/>
            <person name="Ferguson D."/>
            <person name="Fisher S."/>
            <person name="Foley C.D."/>
            <person name="Franke A."/>
            <person name="Friedrich D."/>
            <person name="Gadbois L."/>
            <person name="Gearin G."/>
            <person name="Gearin C.R."/>
            <person name="Giannoukos G."/>
            <person name="Goode T."/>
            <person name="Graham J."/>
            <person name="Grandbois E."/>
            <person name="Grewal S."/>
            <person name="Gyaltsen K."/>
            <person name="Hafez N."/>
            <person name="Hagos B."/>
            <person name="Hall J."/>
            <person name="Henson C."/>
            <person name="Hollinger A."/>
            <person name="Honan T."/>
            <person name="Huard M.D."/>
            <person name="Hughes L."/>
            <person name="Hurhula B."/>
            <person name="Husby M.E."/>
            <person name="Kamat A."/>
            <person name="Kanga B."/>
            <person name="Kashin S."/>
            <person name="Khazanovich D."/>
            <person name="Kisner P."/>
            <person name="Lance K."/>
            <person name="Lara M."/>
            <person name="Lee W."/>
            <person name="Lennon N."/>
            <person name="Letendre F."/>
            <person name="LeVine R."/>
            <person name="Lipovsky A."/>
            <person name="Liu X."/>
            <person name="Liu J."/>
            <person name="Liu S."/>
            <person name="Lokyitsang T."/>
            <person name="Lokyitsang Y."/>
            <person name="Lubonja R."/>
            <person name="Lui A."/>
            <person name="MacDonald P."/>
            <person name="Magnisalis V."/>
            <person name="Maru K."/>
            <person name="Matthews C."/>
            <person name="McCusker W."/>
            <person name="McDonough S."/>
            <person name="Mehta T."/>
            <person name="Meldrim J."/>
            <person name="Meneus L."/>
            <person name="Mihai O."/>
            <person name="Mihalev A."/>
            <person name="Mihova T."/>
            <person name="Mittelman R."/>
            <person name="Mlenga V."/>
            <person name="Montmayeur A."/>
            <person name="Mulrain L."/>
            <person name="Navidi A."/>
            <person name="Naylor J."/>
            <person name="Negash T."/>
            <person name="Nguyen T."/>
            <person name="Nguyen N."/>
            <person name="Nicol R."/>
            <person name="Norbu C."/>
            <person name="Norbu N."/>
            <person name="Novod N."/>
            <person name="O'Neill B."/>
            <person name="Osman S."/>
            <person name="Markiewicz E."/>
            <person name="Oyono O.L."/>
            <person name="Patti C."/>
            <person name="Phunkhang P."/>
            <person name="Pierre F."/>
            <person name="Priest M."/>
            <person name="Raghuraman S."/>
            <person name="Rege F."/>
            <person name="Reyes R."/>
            <person name="Rise C."/>
            <person name="Rogov P."/>
            <person name="Ross K."/>
            <person name="Ryan E."/>
            <person name="Settipalli S."/>
            <person name="Shea T."/>
            <person name="Sherpa N."/>
            <person name="Shi L."/>
            <person name="Shih D."/>
            <person name="Sparrow T."/>
            <person name="Spaulding J."/>
            <person name="Stalker J."/>
            <person name="Stange-Thomann N."/>
            <person name="Stavropoulos S."/>
            <person name="Stone C."/>
            <person name="Strader C."/>
            <person name="Tesfaye S."/>
            <person name="Thomson T."/>
            <person name="Thoulutsang Y."/>
            <person name="Thoulutsang D."/>
            <person name="Topham K."/>
            <person name="Topping I."/>
            <person name="Tsamla T."/>
            <person name="Vassiliev H."/>
            <person name="Vo A."/>
            <person name="Wangchuk T."/>
            <person name="Wangdi T."/>
            <person name="Weiand M."/>
            <person name="Wilkinson J."/>
            <person name="Wilson A."/>
            <person name="Yadav S."/>
            <person name="Young G."/>
            <person name="Yu Q."/>
            <person name="Zembek L."/>
            <person name="Zhong D."/>
            <person name="Zimmer A."/>
            <person name="Zwirko Z."/>
            <person name="Jaffe D.B."/>
            <person name="Alvarez P."/>
            <person name="Brockman W."/>
            <person name="Butler J."/>
            <person name="Chin C."/>
            <person name="Gnerre S."/>
            <person name="Grabherr M."/>
            <person name="Kleber M."/>
            <person name="Mauceli E."/>
            <person name="MacCallum I."/>
        </authorList>
    </citation>
    <scope>NUCLEOTIDE SEQUENCE [LARGE SCALE GENOMIC DNA]</scope>
    <source>
        <strain evidence="3">white501</strain>
    </source>
</reference>
<protein>
    <submittedName>
        <fullName evidence="2">GD21800</fullName>
    </submittedName>
</protein>
<dbReference type="Proteomes" id="UP000000304">
    <property type="component" value="Chromosome 2L"/>
</dbReference>
<dbReference type="OMA" id="FIMGPPE"/>
<organism evidence="2 3">
    <name type="scientific">Drosophila simulans</name>
    <name type="common">Fruit fly</name>
    <dbReference type="NCBI Taxonomy" id="7240"/>
    <lineage>
        <taxon>Eukaryota</taxon>
        <taxon>Metazoa</taxon>
        <taxon>Ecdysozoa</taxon>
        <taxon>Arthropoda</taxon>
        <taxon>Hexapoda</taxon>
        <taxon>Insecta</taxon>
        <taxon>Pterygota</taxon>
        <taxon>Neoptera</taxon>
        <taxon>Endopterygota</taxon>
        <taxon>Diptera</taxon>
        <taxon>Brachycera</taxon>
        <taxon>Muscomorpha</taxon>
        <taxon>Ephydroidea</taxon>
        <taxon>Drosophilidae</taxon>
        <taxon>Drosophila</taxon>
        <taxon>Sophophora</taxon>
    </lineage>
</organism>
<name>B4Q8Z8_DROSI</name>
<sequence>MMKEVNGKSVAPKGQGHGLEAAAVDAAAADPREPEAAHGAPCAAFIMGPPEHYI</sequence>
<feature type="region of interest" description="Disordered" evidence="1">
    <location>
        <begin position="1"/>
        <end position="38"/>
    </location>
</feature>
<proteinExistence type="predicted"/>
<gene>
    <name evidence="2" type="primary">Dsim\GD21800</name>
    <name evidence="2" type="ORF">Dsim_GD21800</name>
</gene>
<feature type="compositionally biased region" description="Low complexity" evidence="1">
    <location>
        <begin position="20"/>
        <end position="29"/>
    </location>
</feature>
<dbReference type="AlphaFoldDB" id="B4Q8Z8"/>
<evidence type="ECO:0000313" key="2">
    <source>
        <dbReference type="EMBL" id="EDX05430.1"/>
    </source>
</evidence>
<keyword evidence="3" id="KW-1185">Reference proteome</keyword>
<evidence type="ECO:0000256" key="1">
    <source>
        <dbReference type="SAM" id="MobiDB-lite"/>
    </source>
</evidence>
<dbReference type="EMBL" id="CM000361">
    <property type="protein sequence ID" value="EDX05430.1"/>
    <property type="molecule type" value="Genomic_DNA"/>
</dbReference>
<accession>B4Q8Z8</accession>
<dbReference type="HOGENOM" id="CLU_3052587_0_0_1"/>